<accession>A0A931NHV8</accession>
<gene>
    <name evidence="1" type="ORF">I7X39_14990</name>
</gene>
<evidence type="ECO:0000313" key="1">
    <source>
        <dbReference type="EMBL" id="MBH9578193.1"/>
    </source>
</evidence>
<dbReference type="Pfam" id="PF11249">
    <property type="entry name" value="DUF3047"/>
    <property type="match status" value="1"/>
</dbReference>
<dbReference type="PROSITE" id="PS51318">
    <property type="entry name" value="TAT"/>
    <property type="match status" value="1"/>
</dbReference>
<protein>
    <submittedName>
        <fullName evidence="1">DUF3047 domain-containing protein</fullName>
    </submittedName>
</protein>
<dbReference type="Proteomes" id="UP000613266">
    <property type="component" value="Unassembled WGS sequence"/>
</dbReference>
<dbReference type="PROSITE" id="PS51257">
    <property type="entry name" value="PROKAR_LIPOPROTEIN"/>
    <property type="match status" value="1"/>
</dbReference>
<organism evidence="1 2">
    <name type="scientific">Inhella proteolytica</name>
    <dbReference type="NCBI Taxonomy" id="2795029"/>
    <lineage>
        <taxon>Bacteria</taxon>
        <taxon>Pseudomonadati</taxon>
        <taxon>Pseudomonadota</taxon>
        <taxon>Betaproteobacteria</taxon>
        <taxon>Burkholderiales</taxon>
        <taxon>Sphaerotilaceae</taxon>
        <taxon>Inhella</taxon>
    </lineage>
</organism>
<reference evidence="1" key="1">
    <citation type="submission" date="2020-12" db="EMBL/GenBank/DDBJ databases">
        <title>The genome sequence of Inhella sp. 1Y17.</title>
        <authorList>
            <person name="Liu Y."/>
        </authorList>
    </citation>
    <scope>NUCLEOTIDE SEQUENCE</scope>
    <source>
        <strain evidence="1">1Y17</strain>
    </source>
</reference>
<keyword evidence="2" id="KW-1185">Reference proteome</keyword>
<proteinExistence type="predicted"/>
<dbReference type="RefSeq" id="WP_198111962.1">
    <property type="nucleotide sequence ID" value="NZ_JAEDAK010000010.1"/>
</dbReference>
<dbReference type="InterPro" id="IPR021409">
    <property type="entry name" value="DUF3047"/>
</dbReference>
<dbReference type="EMBL" id="JAEDAK010000010">
    <property type="protein sequence ID" value="MBH9578193.1"/>
    <property type="molecule type" value="Genomic_DNA"/>
</dbReference>
<dbReference type="AlphaFoldDB" id="A0A931NHV8"/>
<sequence length="231" mass="25804">MSEHLPRRQALLLGAAGLLSACASPPPPSAHPEGWHEFALPGKRRNRYRSVVKEGRTAFEAVSDHSASLWRRRLSIPAARVGPVSFSWWVEGLLAESDVSDSAREDAVARVIFGFDGDHRRLSAATRAQFELAELLTGETPPYATLMYVWERRAPLEAVITNPRSDRIRKIVLDTGASQLGRWRDHRRHLAQDFERAFGEAPGDLVSVAFMTDSDNTRGRARSWYGPLSFS</sequence>
<dbReference type="InterPro" id="IPR006311">
    <property type="entry name" value="TAT_signal"/>
</dbReference>
<evidence type="ECO:0000313" key="2">
    <source>
        <dbReference type="Proteomes" id="UP000613266"/>
    </source>
</evidence>
<comment type="caution">
    <text evidence="1">The sequence shown here is derived from an EMBL/GenBank/DDBJ whole genome shotgun (WGS) entry which is preliminary data.</text>
</comment>
<name>A0A931NHV8_9BURK</name>